<dbReference type="SMART" id="SM00513">
    <property type="entry name" value="SAP"/>
    <property type="match status" value="1"/>
</dbReference>
<dbReference type="InterPro" id="IPR036361">
    <property type="entry name" value="SAP_dom_sf"/>
</dbReference>
<name>A0A6C0BVP7_9ZZZZ</name>
<dbReference type="Gene3D" id="1.10.720.30">
    <property type="entry name" value="SAP domain"/>
    <property type="match status" value="1"/>
</dbReference>
<dbReference type="InterPro" id="IPR003034">
    <property type="entry name" value="SAP_dom"/>
</dbReference>
<sequence>MERHTIPQLKVICKQYKLKISGNKTQLVERINKHLKETAAAKTIQRVYRARLIRNYNNFKGNHLRTKCVNETDFYSLDDLSDVPYEQFFAFKDVGGHVYGWNIASLWNLLIRTKPGEKLLNPYNCQPFPTDAWASLNSIFRISKALKINIKSSLDVDQTYINSFESKLLSTFQHINSLGNYTDHKWVINLDFNKLHRFLYELKDIWFHRAEIDVNTRNLICFNLPFVNYNLNTVDFDTLREIALTTIINLVYKGQNEEYQQLGAMYVLTALTIVSTDAANSLPWLYASAV</sequence>
<evidence type="ECO:0000259" key="1">
    <source>
        <dbReference type="PROSITE" id="PS50800"/>
    </source>
</evidence>
<proteinExistence type="predicted"/>
<reference evidence="2" key="1">
    <citation type="journal article" date="2020" name="Nature">
        <title>Giant virus diversity and host interactions through global metagenomics.</title>
        <authorList>
            <person name="Schulz F."/>
            <person name="Roux S."/>
            <person name="Paez-Espino D."/>
            <person name="Jungbluth S."/>
            <person name="Walsh D.A."/>
            <person name="Denef V.J."/>
            <person name="McMahon K.D."/>
            <person name="Konstantinidis K.T."/>
            <person name="Eloe-Fadrosh E.A."/>
            <person name="Kyrpides N.C."/>
            <person name="Woyke T."/>
        </authorList>
    </citation>
    <scope>NUCLEOTIDE SEQUENCE</scope>
    <source>
        <strain evidence="2">GVMAG-M-3300018868-6</strain>
    </source>
</reference>
<protein>
    <recommendedName>
        <fullName evidence="1">SAP domain-containing protein</fullName>
    </recommendedName>
</protein>
<organism evidence="2">
    <name type="scientific">viral metagenome</name>
    <dbReference type="NCBI Taxonomy" id="1070528"/>
    <lineage>
        <taxon>unclassified sequences</taxon>
        <taxon>metagenomes</taxon>
        <taxon>organismal metagenomes</taxon>
    </lineage>
</organism>
<dbReference type="AlphaFoldDB" id="A0A6C0BVP7"/>
<feature type="domain" description="SAP" evidence="1">
    <location>
        <begin position="1"/>
        <end position="35"/>
    </location>
</feature>
<dbReference type="SUPFAM" id="SSF68906">
    <property type="entry name" value="SAP domain"/>
    <property type="match status" value="1"/>
</dbReference>
<dbReference type="PROSITE" id="PS50800">
    <property type="entry name" value="SAP"/>
    <property type="match status" value="1"/>
</dbReference>
<evidence type="ECO:0000313" key="2">
    <source>
        <dbReference type="EMBL" id="QHS95644.1"/>
    </source>
</evidence>
<dbReference type="Pfam" id="PF02037">
    <property type="entry name" value="SAP"/>
    <property type="match status" value="1"/>
</dbReference>
<accession>A0A6C0BVP7</accession>
<dbReference type="EMBL" id="MN739254">
    <property type="protein sequence ID" value="QHS95644.1"/>
    <property type="molecule type" value="Genomic_DNA"/>
</dbReference>